<protein>
    <submittedName>
        <fullName evidence="2">Uncharacterized protein</fullName>
    </submittedName>
</protein>
<keyword evidence="3" id="KW-1185">Reference proteome</keyword>
<dbReference type="HOGENOM" id="CLU_274125_0_0_1"/>
<evidence type="ECO:0000256" key="1">
    <source>
        <dbReference type="SAM" id="MobiDB-lite"/>
    </source>
</evidence>
<name>Q24BN6_TETTS</name>
<organism evidence="2 3">
    <name type="scientific">Tetrahymena thermophila (strain SB210)</name>
    <dbReference type="NCBI Taxonomy" id="312017"/>
    <lineage>
        <taxon>Eukaryota</taxon>
        <taxon>Sar</taxon>
        <taxon>Alveolata</taxon>
        <taxon>Ciliophora</taxon>
        <taxon>Intramacronucleata</taxon>
        <taxon>Oligohymenophorea</taxon>
        <taxon>Hymenostomatida</taxon>
        <taxon>Tetrahymenina</taxon>
        <taxon>Tetrahymenidae</taxon>
        <taxon>Tetrahymena</taxon>
    </lineage>
</organism>
<sequence>MGCAGSSKKKKDQEIKDKQPEINFKNYYQCVQKDLELNIKDQIENLLKKNKCKEEDIERAKREAYIGYSNLQIKHRDKIDNGVNIKEVEKLCKDYDKLQTQLQFKVILIALDVEYLRKLVQSMDKFYKDFLKHLKDNRFQENVLEYIQQETQSKSVQDQSEEFREKLFKEFEKRLFDIIQQFSNQQQKMISDNVLIRQILIARLSDSDDIDLRHLIQIVNSKSQKQFLESISEIKKLQLRDQSMSQLINQMDYNFLQRENETNIQNDVQPTDINIQMLEGQINQQPYNQIIYDNDNSQNYQQTLAIDLSPNVNVTKKQNTDNQNKSDVVKNLIQLPFTSNNELMLGNNTIQNHQPENQEQQNNNQVNQFISQQNQVNQNQQIAINSALAKNQGKPDYIINELNKNDQIQGSLIKNQIQQQIPSSSLVAQDINANQYNFQIENQEKGNNDNQENQIVSQQNNANQNQQITSTSVLINGFGQAFNLTNQVSKPDQIQAQVKSQTQQQLPSSSQVMQNFNTHQYHLQLQDQEKGNNNQENLTISQKNNANLNQQNNSTSVLINGFGQAYNFTNQLSKPDQISQTQQQLPSSSQVMQNFDTHKYNLQLQDQEKGNNNQENLTIQQKNNPNINQQINSTSVLINGFGQAYNLNTQQQLPSSSQVMQNFDTHKYNLQLQDQEKGNNNQENLTIQQKNNVNINQQITSTSVLINGFGQAYNLNNQLSKPDQISQSQVKSQIQQQLPSSSQVMQNFNTNQYNLQLQDQEKGNNNQENLTISQKNNANLNQQNASTSVLINGFGQAYNLTNQLIKPDQISQSQVKSQIQQQLPSSSQVMQDLNTHQYHLQLQNQENKGNDSENQNFSQLKNVNQSQQNTSTNALISPTYNLTNQQNEPDQIKSEVKSQIQKQVPSSSQVIQNFNNPQYQIQTQNQNQENNQTNQITSQQIQTNLNSQYPSTSVLINGFSPAFNLPAQLSKQDQVQISLTKSQIQQQFPTSSQVRQDNNAKQYESQVQSKVQDDYNFGNYTYLQQSKVNLNQQNPSTSVLINGFGSAYGFPNEPNNQDNKVQQAIPITSQIFSDINKAVQYYLQAQNQVQVENQNTNQNNLTRMNEQVDNEDTDEQQNNQPTNSQYFGERVLSVFIPSIVNDPQNNINNDQNENQKKCTTSSQLIQQYNLDLTEKTKNSNLSAGTAEQTQQVQTTQKTLSYLGSVLDTK</sequence>
<dbReference type="Proteomes" id="UP000009168">
    <property type="component" value="Unassembled WGS sequence"/>
</dbReference>
<feature type="region of interest" description="Disordered" evidence="1">
    <location>
        <begin position="881"/>
        <end position="908"/>
    </location>
</feature>
<accession>Q24BN6</accession>
<gene>
    <name evidence="2" type="ORF">TTHERM_01092450</name>
</gene>
<dbReference type="KEGG" id="tet:TTHERM_01092450"/>
<dbReference type="InParanoid" id="Q24BN6"/>
<proteinExistence type="predicted"/>
<dbReference type="RefSeq" id="XP_001025452.2">
    <property type="nucleotide sequence ID" value="XM_001025452.2"/>
</dbReference>
<dbReference type="AlphaFoldDB" id="Q24BN6"/>
<dbReference type="GeneID" id="7834699"/>
<reference evidence="3" key="1">
    <citation type="journal article" date="2006" name="PLoS Biol.">
        <title>Macronuclear genome sequence of the ciliate Tetrahymena thermophila, a model eukaryote.</title>
        <authorList>
            <person name="Eisen J.A."/>
            <person name="Coyne R.S."/>
            <person name="Wu M."/>
            <person name="Wu D."/>
            <person name="Thiagarajan M."/>
            <person name="Wortman J.R."/>
            <person name="Badger J.H."/>
            <person name="Ren Q."/>
            <person name="Amedeo P."/>
            <person name="Jones K.M."/>
            <person name="Tallon L.J."/>
            <person name="Delcher A.L."/>
            <person name="Salzberg S.L."/>
            <person name="Silva J.C."/>
            <person name="Haas B.J."/>
            <person name="Majoros W.H."/>
            <person name="Farzad M."/>
            <person name="Carlton J.M."/>
            <person name="Smith R.K. Jr."/>
            <person name="Garg J."/>
            <person name="Pearlman R.E."/>
            <person name="Karrer K.M."/>
            <person name="Sun L."/>
            <person name="Manning G."/>
            <person name="Elde N.C."/>
            <person name="Turkewitz A.P."/>
            <person name="Asai D.J."/>
            <person name="Wilkes D.E."/>
            <person name="Wang Y."/>
            <person name="Cai H."/>
            <person name="Collins K."/>
            <person name="Stewart B.A."/>
            <person name="Lee S.R."/>
            <person name="Wilamowska K."/>
            <person name="Weinberg Z."/>
            <person name="Ruzzo W.L."/>
            <person name="Wloga D."/>
            <person name="Gaertig J."/>
            <person name="Frankel J."/>
            <person name="Tsao C.-C."/>
            <person name="Gorovsky M.A."/>
            <person name="Keeling P.J."/>
            <person name="Waller R.F."/>
            <person name="Patron N.J."/>
            <person name="Cherry J.M."/>
            <person name="Stover N.A."/>
            <person name="Krieger C.J."/>
            <person name="del Toro C."/>
            <person name="Ryder H.F."/>
            <person name="Williamson S.C."/>
            <person name="Barbeau R.A."/>
            <person name="Hamilton E.P."/>
            <person name="Orias E."/>
        </authorList>
    </citation>
    <scope>NUCLEOTIDE SEQUENCE [LARGE SCALE GENOMIC DNA]</scope>
    <source>
        <strain evidence="3">SB210</strain>
    </source>
</reference>
<dbReference type="EMBL" id="GG662390">
    <property type="protein sequence ID" value="EAS05207.2"/>
    <property type="molecule type" value="Genomic_DNA"/>
</dbReference>
<feature type="compositionally biased region" description="Polar residues" evidence="1">
    <location>
        <begin position="897"/>
        <end position="908"/>
    </location>
</feature>
<evidence type="ECO:0000313" key="2">
    <source>
        <dbReference type="EMBL" id="EAS05207.2"/>
    </source>
</evidence>
<evidence type="ECO:0000313" key="3">
    <source>
        <dbReference type="Proteomes" id="UP000009168"/>
    </source>
</evidence>